<dbReference type="EMBL" id="JADNRY010000373">
    <property type="protein sequence ID" value="KAF9058493.1"/>
    <property type="molecule type" value="Genomic_DNA"/>
</dbReference>
<sequence length="341" mass="37806">MPNTVGMKTITSDAPANQDLVVSNHRTDTTDSINKNSSEYYEWLTLNFRDDFAFKSFLRVIHRCAPHAIGESSFISAVPDFRMPYSTPDTHPSVSLPFSSSFGFGQRTPYSAWRDLDQQPIVRKLCPLVIPEGSAMPLTLPDISSMPITNLNDNVIPIPSSSSAAYLDYRQGPMVHNAQPLNANHGQLQIQQGGIKSPLPYPEWRLDIVIKAQRAGMGELTKDMNQFLWQDSHRPRSSPLTGLKYDTGSAASGLWGQKITAIGEDGTSGFMAADSDNHLSAVERPPASRLSLIENTDSLLKVSSDNGDLDLDLDDGEEHSDDEWDGWMVDIHRQARIFRNC</sequence>
<reference evidence="1" key="1">
    <citation type="submission" date="2020-11" db="EMBL/GenBank/DDBJ databases">
        <authorList>
            <consortium name="DOE Joint Genome Institute"/>
            <person name="Ahrendt S."/>
            <person name="Riley R."/>
            <person name="Andreopoulos W."/>
            <person name="Labutti K."/>
            <person name="Pangilinan J."/>
            <person name="Ruiz-Duenas F.J."/>
            <person name="Barrasa J.M."/>
            <person name="Sanchez-Garcia M."/>
            <person name="Camarero S."/>
            <person name="Miyauchi S."/>
            <person name="Serrano A."/>
            <person name="Linde D."/>
            <person name="Babiker R."/>
            <person name="Drula E."/>
            <person name="Ayuso-Fernandez I."/>
            <person name="Pacheco R."/>
            <person name="Padilla G."/>
            <person name="Ferreira P."/>
            <person name="Barriuso J."/>
            <person name="Kellner H."/>
            <person name="Castanera R."/>
            <person name="Alfaro M."/>
            <person name="Ramirez L."/>
            <person name="Pisabarro A.G."/>
            <person name="Kuo A."/>
            <person name="Tritt A."/>
            <person name="Lipzen A."/>
            <person name="He G."/>
            <person name="Yan M."/>
            <person name="Ng V."/>
            <person name="Cullen D."/>
            <person name="Martin F."/>
            <person name="Rosso M.-N."/>
            <person name="Henrissat B."/>
            <person name="Hibbett D."/>
            <person name="Martinez A.T."/>
            <person name="Grigoriev I.V."/>
        </authorList>
    </citation>
    <scope>NUCLEOTIDE SEQUENCE</scope>
    <source>
        <strain evidence="1">AH 40177</strain>
    </source>
</reference>
<comment type="caution">
    <text evidence="1">The sequence shown here is derived from an EMBL/GenBank/DDBJ whole genome shotgun (WGS) entry which is preliminary data.</text>
</comment>
<proteinExistence type="predicted"/>
<dbReference type="OrthoDB" id="3225203at2759"/>
<evidence type="ECO:0000313" key="1">
    <source>
        <dbReference type="EMBL" id="KAF9058493.1"/>
    </source>
</evidence>
<dbReference type="Proteomes" id="UP000772434">
    <property type="component" value="Unassembled WGS sequence"/>
</dbReference>
<organism evidence="1 2">
    <name type="scientific">Rhodocollybia butyracea</name>
    <dbReference type="NCBI Taxonomy" id="206335"/>
    <lineage>
        <taxon>Eukaryota</taxon>
        <taxon>Fungi</taxon>
        <taxon>Dikarya</taxon>
        <taxon>Basidiomycota</taxon>
        <taxon>Agaricomycotina</taxon>
        <taxon>Agaricomycetes</taxon>
        <taxon>Agaricomycetidae</taxon>
        <taxon>Agaricales</taxon>
        <taxon>Marasmiineae</taxon>
        <taxon>Omphalotaceae</taxon>
        <taxon>Rhodocollybia</taxon>
    </lineage>
</organism>
<gene>
    <name evidence="1" type="ORF">BDP27DRAFT_1432666</name>
</gene>
<evidence type="ECO:0000313" key="2">
    <source>
        <dbReference type="Proteomes" id="UP000772434"/>
    </source>
</evidence>
<protein>
    <submittedName>
        <fullName evidence="1">Uncharacterized protein</fullName>
    </submittedName>
</protein>
<dbReference type="AlphaFoldDB" id="A0A9P5P745"/>
<accession>A0A9P5P745</accession>
<keyword evidence="2" id="KW-1185">Reference proteome</keyword>
<name>A0A9P5P745_9AGAR</name>